<dbReference type="OrthoDB" id="9784228at2"/>
<keyword evidence="5" id="KW-0479">Metal-binding</keyword>
<keyword evidence="6" id="KW-0256">Endoplasmic reticulum</keyword>
<sequence length="214" mass="25534">MAKNYISNSTDSPRIFKSGMLEPLSKVHFSIPLYIFIPIIAYCIYRDFTLEKVQLVAFIGYFIGGLFIWTFTEYFLHRFVFHFTPHNDWQERIHFIFHGVHHDYPRDRKRLVMPPSVSLPLAFLFYLLFKAIFSSAALFAFFPGFLLGYLCYDMMHYAMHHYTFKTNALKRIQQHHMLHHYQDPLKGFGVTSDLWDKVFHSESVMKNKLTKEKK</sequence>
<accession>A0A5P2FVD7</accession>
<protein>
    <submittedName>
        <fullName evidence="16">Fatty acid hydroxylase</fullName>
    </submittedName>
</protein>
<evidence type="ECO:0000256" key="5">
    <source>
        <dbReference type="ARBA" id="ARBA00022723"/>
    </source>
</evidence>
<evidence type="ECO:0000256" key="3">
    <source>
        <dbReference type="ARBA" id="ARBA00022516"/>
    </source>
</evidence>
<feature type="transmembrane region" description="Helical" evidence="14">
    <location>
        <begin position="123"/>
        <end position="152"/>
    </location>
</feature>
<feature type="domain" description="Fatty acid hydroxylase" evidence="15">
    <location>
        <begin position="63"/>
        <end position="200"/>
    </location>
</feature>
<gene>
    <name evidence="16" type="ORF">E0W69_001840</name>
</gene>
<evidence type="ECO:0000256" key="14">
    <source>
        <dbReference type="SAM" id="Phobius"/>
    </source>
</evidence>
<proteinExistence type="predicted"/>
<dbReference type="RefSeq" id="WP_131328331.1">
    <property type="nucleotide sequence ID" value="NZ_CP044016.1"/>
</dbReference>
<dbReference type="PANTHER" id="PTHR12863">
    <property type="entry name" value="FATTY ACID HYDROXYLASE"/>
    <property type="match status" value="1"/>
</dbReference>
<keyword evidence="3" id="KW-0444">Lipid biosynthesis</keyword>
<feature type="transmembrane region" description="Helical" evidence="14">
    <location>
        <begin position="57"/>
        <end position="76"/>
    </location>
</feature>
<name>A0A5P2FVD7_9BACT</name>
<evidence type="ECO:0000256" key="9">
    <source>
        <dbReference type="ARBA" id="ARBA00022989"/>
    </source>
</evidence>
<keyword evidence="11" id="KW-0443">Lipid metabolism</keyword>
<dbReference type="PANTHER" id="PTHR12863:SF1">
    <property type="entry name" value="FATTY ACID 2-HYDROXYLASE"/>
    <property type="match status" value="1"/>
</dbReference>
<dbReference type="GO" id="GO:0016020">
    <property type="term" value="C:membrane"/>
    <property type="evidence" value="ECO:0007669"/>
    <property type="project" value="InterPro"/>
</dbReference>
<keyword evidence="17" id="KW-1185">Reference proteome</keyword>
<evidence type="ECO:0000256" key="6">
    <source>
        <dbReference type="ARBA" id="ARBA00022824"/>
    </source>
</evidence>
<dbReference type="EMBL" id="CP044016">
    <property type="protein sequence ID" value="QES87454.1"/>
    <property type="molecule type" value="Genomic_DNA"/>
</dbReference>
<dbReference type="GO" id="GO:0080132">
    <property type="term" value="F:fatty acid 2-hydroxylase activity"/>
    <property type="evidence" value="ECO:0007669"/>
    <property type="project" value="InterPro"/>
</dbReference>
<dbReference type="InterPro" id="IPR006694">
    <property type="entry name" value="Fatty_acid_hydroxylase"/>
</dbReference>
<evidence type="ECO:0000256" key="2">
    <source>
        <dbReference type="ARBA" id="ARBA00004477"/>
    </source>
</evidence>
<reference evidence="16 17" key="1">
    <citation type="submission" date="2019-09" db="EMBL/GenBank/DDBJ databases">
        <title>Complete genome sequence of Arachidicoccus sp. B3-10 isolated from apple orchard soil.</title>
        <authorList>
            <person name="Kim H.S."/>
            <person name="Han K.-I."/>
            <person name="Suh M.K."/>
            <person name="Lee K.C."/>
            <person name="Eom M.K."/>
            <person name="Kim J.-S."/>
            <person name="Kang S.W."/>
            <person name="Sin Y."/>
            <person name="Lee J.-S."/>
        </authorList>
    </citation>
    <scope>NUCLEOTIDE SEQUENCE [LARGE SCALE GENOMIC DNA]</scope>
    <source>
        <strain evidence="16 17">B3-10</strain>
    </source>
</reference>
<dbReference type="GO" id="GO:0006633">
    <property type="term" value="P:fatty acid biosynthetic process"/>
    <property type="evidence" value="ECO:0007669"/>
    <property type="project" value="UniProtKB-KW"/>
</dbReference>
<evidence type="ECO:0000256" key="12">
    <source>
        <dbReference type="ARBA" id="ARBA00023136"/>
    </source>
</evidence>
<keyword evidence="4 14" id="KW-0812">Transmembrane</keyword>
<dbReference type="KEGG" id="arac:E0W69_001840"/>
<evidence type="ECO:0000313" key="16">
    <source>
        <dbReference type="EMBL" id="QES87454.1"/>
    </source>
</evidence>
<keyword evidence="8" id="KW-0862">Zinc</keyword>
<evidence type="ECO:0000313" key="17">
    <source>
        <dbReference type="Proteomes" id="UP000292424"/>
    </source>
</evidence>
<organism evidence="16 17">
    <name type="scientific">Rhizosphaericola mali</name>
    <dbReference type="NCBI Taxonomy" id="2545455"/>
    <lineage>
        <taxon>Bacteria</taxon>
        <taxon>Pseudomonadati</taxon>
        <taxon>Bacteroidota</taxon>
        <taxon>Chitinophagia</taxon>
        <taxon>Chitinophagales</taxon>
        <taxon>Chitinophagaceae</taxon>
        <taxon>Rhizosphaericola</taxon>
    </lineage>
</organism>
<evidence type="ECO:0000256" key="7">
    <source>
        <dbReference type="ARBA" id="ARBA00022832"/>
    </source>
</evidence>
<keyword evidence="12 14" id="KW-0472">Membrane</keyword>
<feature type="transmembrane region" description="Helical" evidence="14">
    <location>
        <begin position="27"/>
        <end position="45"/>
    </location>
</feature>
<dbReference type="Pfam" id="PF04116">
    <property type="entry name" value="FA_hydroxylase"/>
    <property type="match status" value="1"/>
</dbReference>
<evidence type="ECO:0000256" key="13">
    <source>
        <dbReference type="ARBA" id="ARBA00023160"/>
    </source>
</evidence>
<evidence type="ECO:0000256" key="11">
    <source>
        <dbReference type="ARBA" id="ARBA00023098"/>
    </source>
</evidence>
<evidence type="ECO:0000256" key="8">
    <source>
        <dbReference type="ARBA" id="ARBA00022833"/>
    </source>
</evidence>
<dbReference type="InterPro" id="IPR014430">
    <property type="entry name" value="Scs7"/>
</dbReference>
<dbReference type="Proteomes" id="UP000292424">
    <property type="component" value="Chromosome"/>
</dbReference>
<keyword evidence="10" id="KW-0560">Oxidoreductase</keyword>
<evidence type="ECO:0000256" key="1">
    <source>
        <dbReference type="ARBA" id="ARBA00001947"/>
    </source>
</evidence>
<evidence type="ECO:0000256" key="10">
    <source>
        <dbReference type="ARBA" id="ARBA00023002"/>
    </source>
</evidence>
<keyword evidence="13" id="KW-0275">Fatty acid biosynthesis</keyword>
<evidence type="ECO:0000259" key="15">
    <source>
        <dbReference type="Pfam" id="PF04116"/>
    </source>
</evidence>
<comment type="subcellular location">
    <subcellularLocation>
        <location evidence="2">Endoplasmic reticulum membrane</location>
        <topology evidence="2">Multi-pass membrane protein</topology>
    </subcellularLocation>
</comment>
<evidence type="ECO:0000256" key="4">
    <source>
        <dbReference type="ARBA" id="ARBA00022692"/>
    </source>
</evidence>
<comment type="cofactor">
    <cofactor evidence="1">
        <name>Zn(2+)</name>
        <dbReference type="ChEBI" id="CHEBI:29105"/>
    </cofactor>
</comment>
<keyword evidence="7" id="KW-0276">Fatty acid metabolism</keyword>
<dbReference type="AlphaFoldDB" id="A0A5P2FVD7"/>
<dbReference type="GO" id="GO:0005506">
    <property type="term" value="F:iron ion binding"/>
    <property type="evidence" value="ECO:0007669"/>
    <property type="project" value="InterPro"/>
</dbReference>
<keyword evidence="9 14" id="KW-1133">Transmembrane helix</keyword>